<accession>A0ABV6B8D9</accession>
<dbReference type="SUPFAM" id="SSF55781">
    <property type="entry name" value="GAF domain-like"/>
    <property type="match status" value="3"/>
</dbReference>
<keyword evidence="3" id="KW-0808">Transferase</keyword>
<dbReference type="RefSeq" id="WP_380015900.1">
    <property type="nucleotide sequence ID" value="NZ_JBHLYR010000063.1"/>
</dbReference>
<feature type="domain" description="GGDEF" evidence="2">
    <location>
        <begin position="685"/>
        <end position="814"/>
    </location>
</feature>
<gene>
    <name evidence="3" type="ORF">ACFFLM_22320</name>
</gene>
<evidence type="ECO:0000313" key="3">
    <source>
        <dbReference type="EMBL" id="MFB9994701.1"/>
    </source>
</evidence>
<comment type="caution">
    <text evidence="3">The sequence shown here is derived from an EMBL/GenBank/DDBJ whole genome shotgun (WGS) entry which is preliminary data.</text>
</comment>
<evidence type="ECO:0000313" key="4">
    <source>
        <dbReference type="Proteomes" id="UP001589733"/>
    </source>
</evidence>
<dbReference type="SMART" id="SM00065">
    <property type="entry name" value="GAF"/>
    <property type="match status" value="2"/>
</dbReference>
<dbReference type="InterPro" id="IPR043128">
    <property type="entry name" value="Rev_trsase/Diguanyl_cyclase"/>
</dbReference>
<name>A0ABV6B8D9_9DEIO</name>
<dbReference type="EC" id="2.7.7.65" evidence="3"/>
<dbReference type="Proteomes" id="UP001589733">
    <property type="component" value="Unassembled WGS sequence"/>
</dbReference>
<dbReference type="GO" id="GO:0052621">
    <property type="term" value="F:diguanylate cyclase activity"/>
    <property type="evidence" value="ECO:0007669"/>
    <property type="project" value="UniProtKB-EC"/>
</dbReference>
<keyword evidence="3" id="KW-0548">Nucleotidyltransferase</keyword>
<dbReference type="InterPro" id="IPR029016">
    <property type="entry name" value="GAF-like_dom_sf"/>
</dbReference>
<organism evidence="3 4">
    <name type="scientific">Deinococcus oregonensis</name>
    <dbReference type="NCBI Taxonomy" id="1805970"/>
    <lineage>
        <taxon>Bacteria</taxon>
        <taxon>Thermotogati</taxon>
        <taxon>Deinococcota</taxon>
        <taxon>Deinococci</taxon>
        <taxon>Deinococcales</taxon>
        <taxon>Deinococcaceae</taxon>
        <taxon>Deinococcus</taxon>
    </lineage>
</organism>
<keyword evidence="4" id="KW-1185">Reference proteome</keyword>
<dbReference type="Pfam" id="PF00990">
    <property type="entry name" value="GGDEF"/>
    <property type="match status" value="1"/>
</dbReference>
<evidence type="ECO:0000259" key="2">
    <source>
        <dbReference type="PROSITE" id="PS50887"/>
    </source>
</evidence>
<dbReference type="InterPro" id="IPR035965">
    <property type="entry name" value="PAS-like_dom_sf"/>
</dbReference>
<dbReference type="Gene3D" id="3.30.450.20">
    <property type="entry name" value="PAS domain"/>
    <property type="match status" value="1"/>
</dbReference>
<dbReference type="InterPro" id="IPR000160">
    <property type="entry name" value="GGDEF_dom"/>
</dbReference>
<dbReference type="Pfam" id="PF01590">
    <property type="entry name" value="GAF"/>
    <property type="match status" value="1"/>
</dbReference>
<reference evidence="3 4" key="1">
    <citation type="submission" date="2024-09" db="EMBL/GenBank/DDBJ databases">
        <authorList>
            <person name="Sun Q."/>
            <person name="Mori K."/>
        </authorList>
    </citation>
    <scope>NUCLEOTIDE SEQUENCE [LARGE SCALE GENOMIC DNA]</scope>
    <source>
        <strain evidence="3 4">JCM 13503</strain>
    </source>
</reference>
<dbReference type="PROSITE" id="PS50887">
    <property type="entry name" value="GGDEF"/>
    <property type="match status" value="1"/>
</dbReference>
<dbReference type="InterPro" id="IPR003018">
    <property type="entry name" value="GAF"/>
</dbReference>
<dbReference type="NCBIfam" id="TIGR00254">
    <property type="entry name" value="GGDEF"/>
    <property type="match status" value="1"/>
</dbReference>
<dbReference type="Gene3D" id="3.30.450.40">
    <property type="match status" value="3"/>
</dbReference>
<dbReference type="Gene3D" id="3.30.70.270">
    <property type="match status" value="1"/>
</dbReference>
<sequence length="822" mass="87947">MTTPVHESEQQRSAALSRYAVMDTLPEEAFDRLTTLAARLFDVPIALISLIDSERQFFKACFGLELRETPRSLSFCAYALHSPELLVVPDATQDPRFCNNPLVKGPPHIRFYAGAPLIAPGGVALGTICIIDDRLRPPLTQQERDTLTDLAALVVDQLELRLKTAEAQREGDARARVMRELKDAHLLSQLLLGIGSLSDLDLAPSEILLHAAELASANLEIDWGGLMTVEGAQTKIQTVWHSAAAADLAQTITQTQVLPPGVAALVAQLGTQPGAAPLFSNDVSVQPAVSRTSTQPSAQPALTLDPVAPEARAVMATVLGQYGSATSILTLLRVGPGQPWSARDRQLIEVVARAVYQATEQAARRAALRGTQEHLHLALDAAPLVLWTTDARGTVTLSEGRGLRAIGSLPGAVVGQRIEDVFVRAPDVIQNVRRAIGGDTFQSSVTIGARVFDARYEPLKDTDGSLTGSVGVAYDVTDLVQARHEAVRAREQAEALLELSHLLDAQEAVELLAQSALLAVSRALGSGGLVLWRREGDLFQAVAWQGELPFSVRQQRDAGLPVSTVESSVLEGESRFLDHDCLPDPLKSADVQGVALLPVALDVPERAMVLAAYLNSPQHPGTWSVFERDVLTVAARTLAAGIERKRHLQELEAAASVDTLTGLGNRRALEADLEAALLRAARTGERVGVLSIDLDGLKVLNDAKGHARGDALLQEFARALQLCFRQEDRIHRLGGDEYVVILPGVGSPEAAGMLNRVRAAVMMTRAAGFGGVDASAGVASYPADAADSLGLLHRSDRRMYADKTGKHQATVLPTSAPTTPEQ</sequence>
<dbReference type="PANTHER" id="PTHR43102:SF2">
    <property type="entry name" value="GAF DOMAIN-CONTAINING PROTEIN"/>
    <property type="match status" value="1"/>
</dbReference>
<dbReference type="SMART" id="SM00267">
    <property type="entry name" value="GGDEF"/>
    <property type="match status" value="1"/>
</dbReference>
<dbReference type="InterPro" id="IPR013656">
    <property type="entry name" value="PAS_4"/>
</dbReference>
<evidence type="ECO:0000256" key="1">
    <source>
        <dbReference type="SAM" id="MobiDB-lite"/>
    </source>
</evidence>
<dbReference type="SUPFAM" id="SSF55785">
    <property type="entry name" value="PYP-like sensor domain (PAS domain)"/>
    <property type="match status" value="1"/>
</dbReference>
<dbReference type="Pfam" id="PF08448">
    <property type="entry name" value="PAS_4"/>
    <property type="match status" value="1"/>
</dbReference>
<feature type="compositionally biased region" description="Polar residues" evidence="1">
    <location>
        <begin position="811"/>
        <end position="822"/>
    </location>
</feature>
<feature type="region of interest" description="Disordered" evidence="1">
    <location>
        <begin position="802"/>
        <end position="822"/>
    </location>
</feature>
<dbReference type="PANTHER" id="PTHR43102">
    <property type="entry name" value="SLR1143 PROTEIN"/>
    <property type="match status" value="1"/>
</dbReference>
<dbReference type="CDD" id="cd01949">
    <property type="entry name" value="GGDEF"/>
    <property type="match status" value="1"/>
</dbReference>
<proteinExistence type="predicted"/>
<dbReference type="InterPro" id="IPR029787">
    <property type="entry name" value="Nucleotide_cyclase"/>
</dbReference>
<dbReference type="EMBL" id="JBHLYR010000063">
    <property type="protein sequence ID" value="MFB9994701.1"/>
    <property type="molecule type" value="Genomic_DNA"/>
</dbReference>
<dbReference type="SUPFAM" id="SSF55073">
    <property type="entry name" value="Nucleotide cyclase"/>
    <property type="match status" value="1"/>
</dbReference>
<protein>
    <submittedName>
        <fullName evidence="3">Diguanylate cyclase domain-containing protein</fullName>
        <ecNumber evidence="3">2.7.7.65</ecNumber>
    </submittedName>
</protein>